<dbReference type="Proteomes" id="UP000262379">
    <property type="component" value="Unassembled WGS sequence"/>
</dbReference>
<keyword evidence="8 16" id="KW-0418">Kinase</keyword>
<dbReference type="CDD" id="cd00075">
    <property type="entry name" value="HATPase"/>
    <property type="match status" value="1"/>
</dbReference>
<dbReference type="RefSeq" id="WP_116624035.1">
    <property type="nucleotide sequence ID" value="NZ_QURN01000007.1"/>
</dbReference>
<name>A0A371XED7_9HYPH</name>
<dbReference type="Pfam" id="PF02518">
    <property type="entry name" value="HATPase_c"/>
    <property type="match status" value="1"/>
</dbReference>
<evidence type="ECO:0000256" key="5">
    <source>
        <dbReference type="ARBA" id="ARBA00022679"/>
    </source>
</evidence>
<dbReference type="GO" id="GO:0005524">
    <property type="term" value="F:ATP binding"/>
    <property type="evidence" value="ECO:0007669"/>
    <property type="project" value="UniProtKB-KW"/>
</dbReference>
<dbReference type="InterPro" id="IPR036097">
    <property type="entry name" value="HisK_dim/P_sf"/>
</dbReference>
<evidence type="ECO:0000256" key="7">
    <source>
        <dbReference type="ARBA" id="ARBA00022741"/>
    </source>
</evidence>
<evidence type="ECO:0000256" key="9">
    <source>
        <dbReference type="ARBA" id="ARBA00022840"/>
    </source>
</evidence>
<evidence type="ECO:0000256" key="2">
    <source>
        <dbReference type="ARBA" id="ARBA00004141"/>
    </source>
</evidence>
<evidence type="ECO:0000256" key="11">
    <source>
        <dbReference type="ARBA" id="ARBA00023012"/>
    </source>
</evidence>
<evidence type="ECO:0000313" key="16">
    <source>
        <dbReference type="EMBL" id="RFC67601.1"/>
    </source>
</evidence>
<evidence type="ECO:0000256" key="12">
    <source>
        <dbReference type="ARBA" id="ARBA00023136"/>
    </source>
</evidence>
<evidence type="ECO:0000256" key="1">
    <source>
        <dbReference type="ARBA" id="ARBA00000085"/>
    </source>
</evidence>
<dbReference type="SMART" id="SM00388">
    <property type="entry name" value="HisKA"/>
    <property type="match status" value="1"/>
</dbReference>
<dbReference type="SMART" id="SM00387">
    <property type="entry name" value="HATPase_c"/>
    <property type="match status" value="1"/>
</dbReference>
<evidence type="ECO:0000313" key="17">
    <source>
        <dbReference type="Proteomes" id="UP000262379"/>
    </source>
</evidence>
<organism evidence="16 17">
    <name type="scientific">Mesorhizobium denitrificans</name>
    <dbReference type="NCBI Taxonomy" id="2294114"/>
    <lineage>
        <taxon>Bacteria</taxon>
        <taxon>Pseudomonadati</taxon>
        <taxon>Pseudomonadota</taxon>
        <taxon>Alphaproteobacteria</taxon>
        <taxon>Hyphomicrobiales</taxon>
        <taxon>Phyllobacteriaceae</taxon>
        <taxon>Mesorhizobium</taxon>
    </lineage>
</organism>
<dbReference type="PRINTS" id="PR00344">
    <property type="entry name" value="BCTRLSENSOR"/>
</dbReference>
<comment type="catalytic activity">
    <reaction evidence="1">
        <text>ATP + protein L-histidine = ADP + protein N-phospho-L-histidine.</text>
        <dbReference type="EC" id="2.7.13.3"/>
    </reaction>
</comment>
<reference evidence="17" key="1">
    <citation type="submission" date="2018-08" db="EMBL/GenBank/DDBJ databases">
        <authorList>
            <person name="Im W.T."/>
        </authorList>
    </citation>
    <scope>NUCLEOTIDE SEQUENCE [LARGE SCALE GENOMIC DNA]</scope>
    <source>
        <strain evidence="17">LA-28</strain>
    </source>
</reference>
<dbReference type="InterPro" id="IPR005467">
    <property type="entry name" value="His_kinase_dom"/>
</dbReference>
<comment type="subcellular location">
    <subcellularLocation>
        <location evidence="2">Membrane</location>
        <topology evidence="2">Multi-pass membrane protein</topology>
    </subcellularLocation>
</comment>
<dbReference type="InterPro" id="IPR050428">
    <property type="entry name" value="TCS_sensor_his_kinase"/>
</dbReference>
<dbReference type="CDD" id="cd00082">
    <property type="entry name" value="HisKA"/>
    <property type="match status" value="1"/>
</dbReference>
<dbReference type="Pfam" id="PF00512">
    <property type="entry name" value="HisKA"/>
    <property type="match status" value="1"/>
</dbReference>
<protein>
    <recommendedName>
        <fullName evidence="3">histidine kinase</fullName>
        <ecNumber evidence="3">2.7.13.3</ecNumber>
    </recommendedName>
</protein>
<keyword evidence="9" id="KW-0067">ATP-binding</keyword>
<evidence type="ECO:0000259" key="14">
    <source>
        <dbReference type="PROSITE" id="PS50109"/>
    </source>
</evidence>
<dbReference type="EC" id="2.7.13.3" evidence="3"/>
<dbReference type="InterPro" id="IPR013727">
    <property type="entry name" value="2CSK_N"/>
</dbReference>
<sequence length="447" mass="48351">MTTGFSMTRRLIVRLTAAIALFWIGAVGISAYVMREEFNEVFDSSLQEASQRLMPLLIENLVKDDTLDEPRRISSAGDDSEEYLTYQLRNRDGKVLLHSHDAEPEPFPAPLQPGFFDTPTHRIFTESAVTNTLFLQVADPLSHRREAMRETAGALFLPLLALIPLSIVLIWLVTRLALAPIGALRMEISARDGGNLEPLPATGLPSELLPISVSVDRLLGRVRTALEGERAFASNSAHELRTPLAGALAQTQRLVQELPKGPARVRALGIERSLSSLGHLAEKLLQLSRADSGIGLSQQATDLLPVIRLIVHDFARQPDFAGRLELQTGDLAEFSAQVDVDAFGITMRNLIENALLHGSKDQPIKITVSPEGAVSVVNAGPIVPQDELIDLTGRFKRGSTDALGSGLGLAIASSLVDHMGGKLTLNSPAHGLRDGFQATFSIPMNVG</sequence>
<evidence type="ECO:0000256" key="8">
    <source>
        <dbReference type="ARBA" id="ARBA00022777"/>
    </source>
</evidence>
<dbReference type="InterPro" id="IPR003594">
    <property type="entry name" value="HATPase_dom"/>
</dbReference>
<keyword evidence="12 13" id="KW-0472">Membrane</keyword>
<dbReference type="PROSITE" id="PS50109">
    <property type="entry name" value="HIS_KIN"/>
    <property type="match status" value="1"/>
</dbReference>
<dbReference type="InterPro" id="IPR003661">
    <property type="entry name" value="HisK_dim/P_dom"/>
</dbReference>
<proteinExistence type="predicted"/>
<dbReference type="GO" id="GO:0005886">
    <property type="term" value="C:plasma membrane"/>
    <property type="evidence" value="ECO:0007669"/>
    <property type="project" value="TreeGrafter"/>
</dbReference>
<dbReference type="GO" id="GO:0000155">
    <property type="term" value="F:phosphorelay sensor kinase activity"/>
    <property type="evidence" value="ECO:0007669"/>
    <property type="project" value="InterPro"/>
</dbReference>
<evidence type="ECO:0000256" key="3">
    <source>
        <dbReference type="ARBA" id="ARBA00012438"/>
    </source>
</evidence>
<dbReference type="PANTHER" id="PTHR45436">
    <property type="entry name" value="SENSOR HISTIDINE KINASE YKOH"/>
    <property type="match status" value="1"/>
</dbReference>
<dbReference type="SUPFAM" id="SSF47384">
    <property type="entry name" value="Homodimeric domain of signal transducing histidine kinase"/>
    <property type="match status" value="1"/>
</dbReference>
<keyword evidence="17" id="KW-1185">Reference proteome</keyword>
<dbReference type="InterPro" id="IPR036890">
    <property type="entry name" value="HATPase_C_sf"/>
</dbReference>
<feature type="transmembrane region" description="Helical" evidence="13">
    <location>
        <begin position="155"/>
        <end position="178"/>
    </location>
</feature>
<dbReference type="PANTHER" id="PTHR45436:SF14">
    <property type="entry name" value="SENSOR PROTEIN QSEC"/>
    <property type="match status" value="1"/>
</dbReference>
<dbReference type="AlphaFoldDB" id="A0A371XED7"/>
<dbReference type="Pfam" id="PF08521">
    <property type="entry name" value="2CSK_N"/>
    <property type="match status" value="1"/>
</dbReference>
<keyword evidence="4" id="KW-0597">Phosphoprotein</keyword>
<dbReference type="EMBL" id="QURN01000007">
    <property type="protein sequence ID" value="RFC67601.1"/>
    <property type="molecule type" value="Genomic_DNA"/>
</dbReference>
<feature type="transmembrane region" description="Helical" evidence="13">
    <location>
        <begin position="12"/>
        <end position="34"/>
    </location>
</feature>
<feature type="domain" description="Histidine kinase" evidence="14">
    <location>
        <begin position="235"/>
        <end position="446"/>
    </location>
</feature>
<accession>A0A371XED7</accession>
<evidence type="ECO:0000259" key="15">
    <source>
        <dbReference type="PROSITE" id="PS50885"/>
    </source>
</evidence>
<dbReference type="SUPFAM" id="SSF55874">
    <property type="entry name" value="ATPase domain of HSP90 chaperone/DNA topoisomerase II/histidine kinase"/>
    <property type="match status" value="1"/>
</dbReference>
<keyword evidence="5" id="KW-0808">Transferase</keyword>
<gene>
    <name evidence="16" type="ORF">DY251_11540</name>
</gene>
<evidence type="ECO:0000256" key="10">
    <source>
        <dbReference type="ARBA" id="ARBA00022989"/>
    </source>
</evidence>
<dbReference type="PROSITE" id="PS50885">
    <property type="entry name" value="HAMP"/>
    <property type="match status" value="1"/>
</dbReference>
<evidence type="ECO:0000256" key="4">
    <source>
        <dbReference type="ARBA" id="ARBA00022553"/>
    </source>
</evidence>
<keyword evidence="7" id="KW-0547">Nucleotide-binding</keyword>
<keyword evidence="11" id="KW-0902">Two-component regulatory system</keyword>
<dbReference type="Gene3D" id="1.20.5.1040">
    <property type="entry name" value="Sensor protein qsec"/>
    <property type="match status" value="1"/>
</dbReference>
<evidence type="ECO:0000256" key="6">
    <source>
        <dbReference type="ARBA" id="ARBA00022692"/>
    </source>
</evidence>
<dbReference type="InterPro" id="IPR004358">
    <property type="entry name" value="Sig_transdc_His_kin-like_C"/>
</dbReference>
<feature type="domain" description="HAMP" evidence="15">
    <location>
        <begin position="175"/>
        <end position="227"/>
    </location>
</feature>
<comment type="caution">
    <text evidence="16">The sequence shown here is derived from an EMBL/GenBank/DDBJ whole genome shotgun (WGS) entry which is preliminary data.</text>
</comment>
<dbReference type="InterPro" id="IPR003660">
    <property type="entry name" value="HAMP_dom"/>
</dbReference>
<keyword evidence="6 13" id="KW-0812">Transmembrane</keyword>
<dbReference type="Gene3D" id="3.30.565.10">
    <property type="entry name" value="Histidine kinase-like ATPase, C-terminal domain"/>
    <property type="match status" value="1"/>
</dbReference>
<dbReference type="Gene3D" id="1.10.287.130">
    <property type="match status" value="1"/>
</dbReference>
<keyword evidence="10 13" id="KW-1133">Transmembrane helix</keyword>
<evidence type="ECO:0000256" key="13">
    <source>
        <dbReference type="SAM" id="Phobius"/>
    </source>
</evidence>